<sequence length="461" mass="53056">MRNKNRVVKFKKQKNINIGIIIFSIMFIYVAINVYIYFTKEHISIYEVKDGSNSEDNLITGLILREESIIYSEKAGYISYLQKDGARVAKNTSVYAVDDSRQILDIITSAENPISLTKENSAKFQYEIKKFQTSFSDHNFSYVYEFKEDANSTVLELLNTAMIEKGLDIQEETGITYNYEILTSPDSGIISYYMDSFETVTAETVNRDLFVTDNYERVALRSTEIYGQNSPIYKLITSQNWSIILPLTKDQYSKLAGKETLDFTILKDDFKTSAKLHLFQKDSEYYAQLDMDKHMANYIDDRFLDLEIHMDIIDGLKIPLTSIVEKDFYLVPLRYFTMGGDSGKNGLTKLTYTKTGDINITFVPADIYYQDDTYGYVDTRLFEPGDWIQAPDSTDRIQLYQTGKLTGVFNVNMGYAVFKRIEIIYQNKEYCIVKKGTSYGISLYDHIALDGTTAVEQAIIY</sequence>
<keyword evidence="1" id="KW-1133">Transmembrane helix</keyword>
<feature type="transmembrane region" description="Helical" evidence="1">
    <location>
        <begin position="20"/>
        <end position="38"/>
    </location>
</feature>
<dbReference type="Proteomes" id="UP000623269">
    <property type="component" value="Unassembled WGS sequence"/>
</dbReference>
<reference evidence="3" key="1">
    <citation type="submission" date="2020-12" db="EMBL/GenBank/DDBJ databases">
        <title>M. sibirica DSM 26468T genome.</title>
        <authorList>
            <person name="Thieme N."/>
            <person name="Rettenmaier R."/>
            <person name="Zverlov V."/>
            <person name="Liebl W."/>
        </authorList>
    </citation>
    <scope>NUCLEOTIDE SEQUENCE</scope>
    <source>
        <strain evidence="3">DSM 26468</strain>
    </source>
</reference>
<evidence type="ECO:0000313" key="3">
    <source>
        <dbReference type="EMBL" id="MBH1940880.1"/>
    </source>
</evidence>
<protein>
    <recommendedName>
        <fullName evidence="2">RND related barrel-sandwich hybrid domain-containing protein</fullName>
    </recommendedName>
</protein>
<gene>
    <name evidence="3" type="ORF">I5677_08260</name>
</gene>
<evidence type="ECO:0000256" key="1">
    <source>
        <dbReference type="SAM" id="Phobius"/>
    </source>
</evidence>
<name>A0A8J7H982_9FIRM</name>
<feature type="domain" description="RND related barrel-sandwich hybrid" evidence="2">
    <location>
        <begin position="67"/>
        <end position="200"/>
    </location>
</feature>
<accession>A0A8J7H982</accession>
<organism evidence="3 4">
    <name type="scientific">Mobilitalea sibirica</name>
    <dbReference type="NCBI Taxonomy" id="1462919"/>
    <lineage>
        <taxon>Bacteria</taxon>
        <taxon>Bacillati</taxon>
        <taxon>Bacillota</taxon>
        <taxon>Clostridia</taxon>
        <taxon>Lachnospirales</taxon>
        <taxon>Lachnospiraceae</taxon>
        <taxon>Mobilitalea</taxon>
    </lineage>
</organism>
<keyword evidence="1" id="KW-0812">Transmembrane</keyword>
<keyword evidence="4" id="KW-1185">Reference proteome</keyword>
<evidence type="ECO:0000259" key="2">
    <source>
        <dbReference type="Pfam" id="PF26018"/>
    </source>
</evidence>
<comment type="caution">
    <text evidence="3">The sequence shown here is derived from an EMBL/GenBank/DDBJ whole genome shotgun (WGS) entry which is preliminary data.</text>
</comment>
<keyword evidence="1" id="KW-0472">Membrane</keyword>
<dbReference type="InterPro" id="IPR058709">
    <property type="entry name" value="BSH_RND-rel"/>
</dbReference>
<dbReference type="EMBL" id="JAEAGR010000007">
    <property type="protein sequence ID" value="MBH1940880.1"/>
    <property type="molecule type" value="Genomic_DNA"/>
</dbReference>
<evidence type="ECO:0000313" key="4">
    <source>
        <dbReference type="Proteomes" id="UP000623269"/>
    </source>
</evidence>
<dbReference type="AlphaFoldDB" id="A0A8J7H982"/>
<dbReference type="Pfam" id="PF26018">
    <property type="entry name" value="BSH_RND_rel"/>
    <property type="match status" value="1"/>
</dbReference>
<proteinExistence type="predicted"/>
<dbReference type="RefSeq" id="WP_197661106.1">
    <property type="nucleotide sequence ID" value="NZ_JAEAGR010000007.1"/>
</dbReference>